<comment type="catalytic activity">
    <reaction evidence="8">
        <text>L-seryl-[protein] + ATP = O-phospho-L-seryl-[protein] + ADP + H(+)</text>
        <dbReference type="Rhea" id="RHEA:17989"/>
        <dbReference type="Rhea" id="RHEA-COMP:9863"/>
        <dbReference type="Rhea" id="RHEA-COMP:11604"/>
        <dbReference type="ChEBI" id="CHEBI:15378"/>
        <dbReference type="ChEBI" id="CHEBI:29999"/>
        <dbReference type="ChEBI" id="CHEBI:30616"/>
        <dbReference type="ChEBI" id="CHEBI:83421"/>
        <dbReference type="ChEBI" id="CHEBI:456216"/>
        <dbReference type="EC" id="2.7.11.1"/>
    </reaction>
</comment>
<keyword evidence="2" id="KW-0723">Serine/threonine-protein kinase</keyword>
<reference evidence="10 12" key="1">
    <citation type="journal article" date="2017" name="Nature">
        <title>The sunflower genome provides insights into oil metabolism, flowering and Asterid evolution.</title>
        <authorList>
            <person name="Badouin H."/>
            <person name="Gouzy J."/>
            <person name="Grassa C.J."/>
            <person name="Murat F."/>
            <person name="Staton S.E."/>
            <person name="Cottret L."/>
            <person name="Lelandais-Briere C."/>
            <person name="Owens G.L."/>
            <person name="Carrere S."/>
            <person name="Mayjonade B."/>
            <person name="Legrand L."/>
            <person name="Gill N."/>
            <person name="Kane N.C."/>
            <person name="Bowers J.E."/>
            <person name="Hubner S."/>
            <person name="Bellec A."/>
            <person name="Berard A."/>
            <person name="Berges H."/>
            <person name="Blanchet N."/>
            <person name="Boniface M.C."/>
            <person name="Brunel D."/>
            <person name="Catrice O."/>
            <person name="Chaidir N."/>
            <person name="Claudel C."/>
            <person name="Donnadieu C."/>
            <person name="Faraut T."/>
            <person name="Fievet G."/>
            <person name="Helmstetter N."/>
            <person name="King M."/>
            <person name="Knapp S.J."/>
            <person name="Lai Z."/>
            <person name="Le Paslier M.C."/>
            <person name="Lippi Y."/>
            <person name="Lorenzon L."/>
            <person name="Mandel J.R."/>
            <person name="Marage G."/>
            <person name="Marchand G."/>
            <person name="Marquand E."/>
            <person name="Bret-Mestries E."/>
            <person name="Morien E."/>
            <person name="Nambeesan S."/>
            <person name="Nguyen T."/>
            <person name="Pegot-Espagnet P."/>
            <person name="Pouilly N."/>
            <person name="Raftis F."/>
            <person name="Sallet E."/>
            <person name="Schiex T."/>
            <person name="Thomas J."/>
            <person name="Vandecasteele C."/>
            <person name="Vares D."/>
            <person name="Vear F."/>
            <person name="Vautrin S."/>
            <person name="Crespi M."/>
            <person name="Mangin B."/>
            <person name="Burke J.M."/>
            <person name="Salse J."/>
            <person name="Munos S."/>
            <person name="Vincourt P."/>
            <person name="Rieseberg L.H."/>
            <person name="Langlade N.B."/>
        </authorList>
    </citation>
    <scope>NUCLEOTIDE SEQUENCE [LARGE SCALE GENOMIC DNA]</scope>
    <source>
        <strain evidence="12">cv. SF193</strain>
        <tissue evidence="10">Leaves</tissue>
    </source>
</reference>
<feature type="domain" description="Protein kinase" evidence="9">
    <location>
        <begin position="1"/>
        <end position="156"/>
    </location>
</feature>
<dbReference type="InterPro" id="IPR008266">
    <property type="entry name" value="Tyr_kinase_AS"/>
</dbReference>
<evidence type="ECO:0000313" key="12">
    <source>
        <dbReference type="Proteomes" id="UP000215914"/>
    </source>
</evidence>
<dbReference type="AlphaFoldDB" id="A0A251TTK3"/>
<evidence type="ECO:0000313" key="10">
    <source>
        <dbReference type="EMBL" id="KAF5789573.1"/>
    </source>
</evidence>
<dbReference type="EMBL" id="CM007898">
    <property type="protein sequence ID" value="OTG14089.1"/>
    <property type="molecule type" value="Genomic_DNA"/>
</dbReference>
<name>A0A251TTK3_HELAN</name>
<dbReference type="InterPro" id="IPR000719">
    <property type="entry name" value="Prot_kinase_dom"/>
</dbReference>
<evidence type="ECO:0000256" key="8">
    <source>
        <dbReference type="ARBA" id="ARBA00048679"/>
    </source>
</evidence>
<dbReference type="InterPro" id="IPR051420">
    <property type="entry name" value="Ser_Thr_Kinases_DiverseReg"/>
</dbReference>
<evidence type="ECO:0000256" key="2">
    <source>
        <dbReference type="ARBA" id="ARBA00022527"/>
    </source>
</evidence>
<comment type="catalytic activity">
    <reaction evidence="7">
        <text>L-threonyl-[protein] + ATP = O-phospho-L-threonyl-[protein] + ADP + H(+)</text>
        <dbReference type="Rhea" id="RHEA:46608"/>
        <dbReference type="Rhea" id="RHEA-COMP:11060"/>
        <dbReference type="Rhea" id="RHEA-COMP:11605"/>
        <dbReference type="ChEBI" id="CHEBI:15378"/>
        <dbReference type="ChEBI" id="CHEBI:30013"/>
        <dbReference type="ChEBI" id="CHEBI:30616"/>
        <dbReference type="ChEBI" id="CHEBI:61977"/>
        <dbReference type="ChEBI" id="CHEBI:456216"/>
        <dbReference type="EC" id="2.7.11.1"/>
    </reaction>
</comment>
<dbReference type="STRING" id="4232.A0A251TTK3"/>
<dbReference type="OMA" id="MHHECSS"/>
<evidence type="ECO:0000256" key="3">
    <source>
        <dbReference type="ARBA" id="ARBA00022679"/>
    </source>
</evidence>
<keyword evidence="5" id="KW-0418">Kinase</keyword>
<evidence type="ECO:0000259" key="9">
    <source>
        <dbReference type="PROSITE" id="PS50011"/>
    </source>
</evidence>
<keyword evidence="12" id="KW-1185">Reference proteome</keyword>
<protein>
    <recommendedName>
        <fullName evidence="1">non-specific serine/threonine protein kinase</fullName>
        <ecNumber evidence="1">2.7.11.1</ecNumber>
    </recommendedName>
</protein>
<dbReference type="EC" id="2.7.11.1" evidence="1"/>
<accession>A0A251TTK3</accession>
<dbReference type="GO" id="GO:0004674">
    <property type="term" value="F:protein serine/threonine kinase activity"/>
    <property type="evidence" value="ECO:0007669"/>
    <property type="project" value="UniProtKB-KW"/>
</dbReference>
<organism evidence="11 12">
    <name type="scientific">Helianthus annuus</name>
    <name type="common">Common sunflower</name>
    <dbReference type="NCBI Taxonomy" id="4232"/>
    <lineage>
        <taxon>Eukaryota</taxon>
        <taxon>Viridiplantae</taxon>
        <taxon>Streptophyta</taxon>
        <taxon>Embryophyta</taxon>
        <taxon>Tracheophyta</taxon>
        <taxon>Spermatophyta</taxon>
        <taxon>Magnoliopsida</taxon>
        <taxon>eudicotyledons</taxon>
        <taxon>Gunneridae</taxon>
        <taxon>Pentapetalae</taxon>
        <taxon>asterids</taxon>
        <taxon>campanulids</taxon>
        <taxon>Asterales</taxon>
        <taxon>Asteraceae</taxon>
        <taxon>Asteroideae</taxon>
        <taxon>Heliantheae alliance</taxon>
        <taxon>Heliantheae</taxon>
        <taxon>Helianthus</taxon>
    </lineage>
</organism>
<dbReference type="GO" id="GO:0005524">
    <property type="term" value="F:ATP binding"/>
    <property type="evidence" value="ECO:0007669"/>
    <property type="project" value="UniProtKB-KW"/>
</dbReference>
<dbReference type="EMBL" id="MNCJ02000324">
    <property type="protein sequence ID" value="KAF5789573.1"/>
    <property type="molecule type" value="Genomic_DNA"/>
</dbReference>
<evidence type="ECO:0000256" key="5">
    <source>
        <dbReference type="ARBA" id="ARBA00022777"/>
    </source>
</evidence>
<dbReference type="Proteomes" id="UP000215914">
    <property type="component" value="Chromosome 9"/>
</dbReference>
<proteinExistence type="predicted"/>
<keyword evidence="3 10" id="KW-0808">Transferase</keyword>
<dbReference type="PROSITE" id="PS50011">
    <property type="entry name" value="PROTEIN_KINASE_DOM"/>
    <property type="match status" value="1"/>
</dbReference>
<evidence type="ECO:0000256" key="7">
    <source>
        <dbReference type="ARBA" id="ARBA00047899"/>
    </source>
</evidence>
<evidence type="ECO:0000256" key="4">
    <source>
        <dbReference type="ARBA" id="ARBA00022741"/>
    </source>
</evidence>
<keyword evidence="4" id="KW-0547">Nucleotide-binding</keyword>
<keyword evidence="6" id="KW-0067">ATP-binding</keyword>
<evidence type="ECO:0000256" key="1">
    <source>
        <dbReference type="ARBA" id="ARBA00012513"/>
    </source>
</evidence>
<dbReference type="Gene3D" id="1.10.510.10">
    <property type="entry name" value="Transferase(Phosphotransferase) domain 1"/>
    <property type="match status" value="1"/>
</dbReference>
<dbReference type="Pfam" id="PF00069">
    <property type="entry name" value="Pkinase"/>
    <property type="match status" value="1"/>
</dbReference>
<gene>
    <name evidence="11" type="ORF">HannXRQ_Chr09g0245501</name>
    <name evidence="10" type="ORF">HanXRQr2_Chr09g0372851</name>
</gene>
<dbReference type="Gramene" id="mRNA:HanXRQr2_Chr09g0372851">
    <property type="protein sequence ID" value="mRNA:HanXRQr2_Chr09g0372851"/>
    <property type="gene ID" value="HanXRQr2_Chr09g0372851"/>
</dbReference>
<evidence type="ECO:0000313" key="11">
    <source>
        <dbReference type="EMBL" id="OTG14089.1"/>
    </source>
</evidence>
<dbReference type="InterPro" id="IPR011009">
    <property type="entry name" value="Kinase-like_dom_sf"/>
</dbReference>
<dbReference type="PANTHER" id="PTHR48005:SF70">
    <property type="entry name" value="MDIS1-INTERACTING RECEPTOR LIKE KINASE 2-LIKE"/>
    <property type="match status" value="1"/>
</dbReference>
<dbReference type="InParanoid" id="A0A251TTK3"/>
<reference evidence="11" key="2">
    <citation type="submission" date="2017-02" db="EMBL/GenBank/DDBJ databases">
        <title>Sunflower complete genome.</title>
        <authorList>
            <person name="Langlade N."/>
            <person name="Munos S."/>
        </authorList>
    </citation>
    <scope>NUCLEOTIDE SEQUENCE [LARGE SCALE GENOMIC DNA]</scope>
    <source>
        <tissue evidence="11">Leaves</tissue>
    </source>
</reference>
<evidence type="ECO:0000256" key="6">
    <source>
        <dbReference type="ARBA" id="ARBA00022840"/>
    </source>
</evidence>
<dbReference type="SUPFAM" id="SSF56112">
    <property type="entry name" value="Protein kinase-like (PK-like)"/>
    <property type="match status" value="1"/>
</dbReference>
<sequence>MHHECSSSIIHIDISGANILLDSDYEAHISDFGTSKLLKLDSSNWTQIAGTYGYILAYTMAETEKCDVYSFGVVALEVIMGKHPRELITSLPTLSVDYLLPANVGDSRMLPPTTQVEKLVKSVLILSRACLNSNPQERPTMWQVSNILAMDDELWIDISG</sequence>
<reference evidence="10" key="3">
    <citation type="submission" date="2020-06" db="EMBL/GenBank/DDBJ databases">
        <title>Helianthus annuus Genome sequencing and assembly Release 2.</title>
        <authorList>
            <person name="Gouzy J."/>
            <person name="Langlade N."/>
            <person name="Munos S."/>
        </authorList>
    </citation>
    <scope>NUCLEOTIDE SEQUENCE</scope>
    <source>
        <tissue evidence="10">Leaves</tissue>
    </source>
</reference>
<dbReference type="PROSITE" id="PS00109">
    <property type="entry name" value="PROTEIN_KINASE_TYR"/>
    <property type="match status" value="1"/>
</dbReference>
<dbReference type="PANTHER" id="PTHR48005">
    <property type="entry name" value="LEUCINE RICH REPEAT KINASE 2"/>
    <property type="match status" value="1"/>
</dbReference>